<keyword evidence="1" id="KW-0812">Transmembrane</keyword>
<gene>
    <name evidence="2" type="ORF">FWK35_00022784</name>
</gene>
<feature type="non-terminal residue" evidence="2">
    <location>
        <position position="1"/>
    </location>
</feature>
<proteinExistence type="predicted"/>
<dbReference type="EMBL" id="VUJU01005335">
    <property type="protein sequence ID" value="KAF0751571.1"/>
    <property type="molecule type" value="Genomic_DNA"/>
</dbReference>
<evidence type="ECO:0000313" key="2">
    <source>
        <dbReference type="EMBL" id="KAF0751571.1"/>
    </source>
</evidence>
<sequence>KLIWSKTGFALKFPFFFNLFLVFPGVFKNYWEIQKMTSPMHQLDSFCYQKPPPKFEIEASFQHVLVYTKKKNTTL</sequence>
<dbReference type="Proteomes" id="UP000478052">
    <property type="component" value="Unassembled WGS sequence"/>
</dbReference>
<keyword evidence="1" id="KW-1133">Transmembrane helix</keyword>
<evidence type="ECO:0000256" key="1">
    <source>
        <dbReference type="SAM" id="Phobius"/>
    </source>
</evidence>
<name>A0A6G0Y9Q2_APHCR</name>
<protein>
    <submittedName>
        <fullName evidence="2">Uncharacterized protein</fullName>
    </submittedName>
</protein>
<reference evidence="2 3" key="1">
    <citation type="submission" date="2019-08" db="EMBL/GenBank/DDBJ databases">
        <title>Whole genome of Aphis craccivora.</title>
        <authorList>
            <person name="Voronova N.V."/>
            <person name="Shulinski R.S."/>
            <person name="Bandarenka Y.V."/>
            <person name="Zhorov D.G."/>
            <person name="Warner D."/>
        </authorList>
    </citation>
    <scope>NUCLEOTIDE SEQUENCE [LARGE SCALE GENOMIC DNA]</scope>
    <source>
        <strain evidence="2">180601</strain>
        <tissue evidence="2">Whole Body</tissue>
    </source>
</reference>
<comment type="caution">
    <text evidence="2">The sequence shown here is derived from an EMBL/GenBank/DDBJ whole genome shotgun (WGS) entry which is preliminary data.</text>
</comment>
<keyword evidence="3" id="KW-1185">Reference proteome</keyword>
<feature type="transmembrane region" description="Helical" evidence="1">
    <location>
        <begin position="13"/>
        <end position="31"/>
    </location>
</feature>
<keyword evidence="1" id="KW-0472">Membrane</keyword>
<organism evidence="2 3">
    <name type="scientific">Aphis craccivora</name>
    <name type="common">Cowpea aphid</name>
    <dbReference type="NCBI Taxonomy" id="307492"/>
    <lineage>
        <taxon>Eukaryota</taxon>
        <taxon>Metazoa</taxon>
        <taxon>Ecdysozoa</taxon>
        <taxon>Arthropoda</taxon>
        <taxon>Hexapoda</taxon>
        <taxon>Insecta</taxon>
        <taxon>Pterygota</taxon>
        <taxon>Neoptera</taxon>
        <taxon>Paraneoptera</taxon>
        <taxon>Hemiptera</taxon>
        <taxon>Sternorrhyncha</taxon>
        <taxon>Aphidomorpha</taxon>
        <taxon>Aphidoidea</taxon>
        <taxon>Aphididae</taxon>
        <taxon>Aphidini</taxon>
        <taxon>Aphis</taxon>
        <taxon>Aphis</taxon>
    </lineage>
</organism>
<dbReference type="AlphaFoldDB" id="A0A6G0Y9Q2"/>
<accession>A0A6G0Y9Q2</accession>
<evidence type="ECO:0000313" key="3">
    <source>
        <dbReference type="Proteomes" id="UP000478052"/>
    </source>
</evidence>